<dbReference type="InterPro" id="IPR014826">
    <property type="entry name" value="HCHO-activating_enzyme"/>
</dbReference>
<dbReference type="AlphaFoldDB" id="A0A6J4JCC2"/>
<dbReference type="GO" id="GO:0016840">
    <property type="term" value="F:carbon-nitrogen lyase activity"/>
    <property type="evidence" value="ECO:0007669"/>
    <property type="project" value="InterPro"/>
</dbReference>
<dbReference type="EMBL" id="CADCTH010000422">
    <property type="protein sequence ID" value="CAA9276378.1"/>
    <property type="molecule type" value="Genomic_DNA"/>
</dbReference>
<dbReference type="SUPFAM" id="SSF54211">
    <property type="entry name" value="Ribosomal protein S5 domain 2-like"/>
    <property type="match status" value="1"/>
</dbReference>
<dbReference type="InterPro" id="IPR020568">
    <property type="entry name" value="Ribosomal_Su5_D2-typ_SF"/>
</dbReference>
<evidence type="ECO:0000259" key="2">
    <source>
        <dbReference type="Pfam" id="PF08714"/>
    </source>
</evidence>
<evidence type="ECO:0000256" key="1">
    <source>
        <dbReference type="ARBA" id="ARBA00023239"/>
    </source>
</evidence>
<dbReference type="Pfam" id="PF08714">
    <property type="entry name" value="Fae"/>
    <property type="match status" value="1"/>
</dbReference>
<reference evidence="3" key="1">
    <citation type="submission" date="2020-02" db="EMBL/GenBank/DDBJ databases">
        <authorList>
            <person name="Meier V. D."/>
        </authorList>
    </citation>
    <scope>NUCLEOTIDE SEQUENCE</scope>
    <source>
        <strain evidence="3">AVDCRST_MAG54</strain>
    </source>
</reference>
<protein>
    <recommendedName>
        <fullName evidence="2">Formaldehyde-activating enzyme domain-containing protein</fullName>
    </recommendedName>
</protein>
<proteinExistence type="predicted"/>
<keyword evidence="1" id="KW-0456">Lyase</keyword>
<feature type="domain" description="Formaldehyde-activating enzyme" evidence="2">
    <location>
        <begin position="22"/>
        <end position="171"/>
    </location>
</feature>
<dbReference type="InterPro" id="IPR037075">
    <property type="entry name" value="HCHO-activating_enzyme_sf"/>
</dbReference>
<name>A0A6J4JCC2_9PSEU</name>
<gene>
    <name evidence="3" type="ORF">AVDCRST_MAG54-3298</name>
</gene>
<evidence type="ECO:0000313" key="3">
    <source>
        <dbReference type="EMBL" id="CAA9276378.1"/>
    </source>
</evidence>
<dbReference type="GO" id="GO:0016051">
    <property type="term" value="P:carbohydrate biosynthetic process"/>
    <property type="evidence" value="ECO:0007669"/>
    <property type="project" value="InterPro"/>
</dbReference>
<organism evidence="3">
    <name type="scientific">uncultured Actinomycetospora sp</name>
    <dbReference type="NCBI Taxonomy" id="1135996"/>
    <lineage>
        <taxon>Bacteria</taxon>
        <taxon>Bacillati</taxon>
        <taxon>Actinomycetota</taxon>
        <taxon>Actinomycetes</taxon>
        <taxon>Pseudonocardiales</taxon>
        <taxon>Pseudonocardiaceae</taxon>
        <taxon>Actinomycetospora</taxon>
        <taxon>environmental samples</taxon>
    </lineage>
</organism>
<dbReference type="Gene3D" id="3.30.230.60">
    <property type="entry name" value="Formaldehyde-activating enzyme"/>
    <property type="match status" value="1"/>
</dbReference>
<accession>A0A6J4JCC2</accession>
<sequence length="176" mass="18000">MDPHALDGRVSQGWGGTPPDGVHVNVVLAARGTPTAASVTSAFAAPTAGFTPILISLGPDQPSYETLYPPTIMLNKMPIASAAHEGLVSGACQVGIARGVLDAVAEGLLSADQETLVLVSLWLGEDAGDGDAVCAAAREATGRAVREAVSGRPETEVAHLVDRRDTVTHPAFEPEG</sequence>